<dbReference type="EMBL" id="DVNC01000010">
    <property type="protein sequence ID" value="HIU52614.1"/>
    <property type="molecule type" value="Genomic_DNA"/>
</dbReference>
<dbReference type="Pfam" id="PF16363">
    <property type="entry name" value="GDP_Man_Dehyd"/>
    <property type="match status" value="1"/>
</dbReference>
<organism evidence="2 3">
    <name type="scientific">Candidatus Scatocola faecipullorum</name>
    <dbReference type="NCBI Taxonomy" id="2840917"/>
    <lineage>
        <taxon>Bacteria</taxon>
        <taxon>Pseudomonadati</taxon>
        <taxon>Pseudomonadota</taxon>
        <taxon>Alphaproteobacteria</taxon>
        <taxon>Rhodospirillales</taxon>
        <taxon>Rhodospirillaceae</taxon>
        <taxon>Rhodospirillaceae incertae sedis</taxon>
        <taxon>Candidatus Scatocola</taxon>
    </lineage>
</organism>
<dbReference type="InterPro" id="IPR036291">
    <property type="entry name" value="NAD(P)-bd_dom_sf"/>
</dbReference>
<gene>
    <name evidence="2" type="ORF">IAD20_00870</name>
</gene>
<dbReference type="PANTHER" id="PTHR43000">
    <property type="entry name" value="DTDP-D-GLUCOSE 4,6-DEHYDRATASE-RELATED"/>
    <property type="match status" value="1"/>
</dbReference>
<name>A0A9D1M2Y8_9PROT</name>
<accession>A0A9D1M2Y8</accession>
<evidence type="ECO:0000313" key="3">
    <source>
        <dbReference type="Proteomes" id="UP000824107"/>
    </source>
</evidence>
<evidence type="ECO:0000259" key="1">
    <source>
        <dbReference type="Pfam" id="PF16363"/>
    </source>
</evidence>
<protein>
    <submittedName>
        <fullName evidence="2">NAD(P)-dependent oxidoreductase</fullName>
    </submittedName>
</protein>
<feature type="domain" description="NAD(P)-binding" evidence="1">
    <location>
        <begin position="4"/>
        <end position="296"/>
    </location>
</feature>
<dbReference type="SUPFAM" id="SSF51735">
    <property type="entry name" value="NAD(P)-binding Rossmann-fold domains"/>
    <property type="match status" value="1"/>
</dbReference>
<reference evidence="2" key="2">
    <citation type="journal article" date="2021" name="PeerJ">
        <title>Extensive microbial diversity within the chicken gut microbiome revealed by metagenomics and culture.</title>
        <authorList>
            <person name="Gilroy R."/>
            <person name="Ravi A."/>
            <person name="Getino M."/>
            <person name="Pursley I."/>
            <person name="Horton D.L."/>
            <person name="Alikhan N.F."/>
            <person name="Baker D."/>
            <person name="Gharbi K."/>
            <person name="Hall N."/>
            <person name="Watson M."/>
            <person name="Adriaenssens E.M."/>
            <person name="Foster-Nyarko E."/>
            <person name="Jarju S."/>
            <person name="Secka A."/>
            <person name="Antonio M."/>
            <person name="Oren A."/>
            <person name="Chaudhuri R.R."/>
            <person name="La Ragione R."/>
            <person name="Hildebrand F."/>
            <person name="Pallen M.J."/>
        </authorList>
    </citation>
    <scope>NUCLEOTIDE SEQUENCE</scope>
    <source>
        <strain evidence="2">ChiW3-316</strain>
    </source>
</reference>
<comment type="caution">
    <text evidence="2">The sequence shown here is derived from an EMBL/GenBank/DDBJ whole genome shotgun (WGS) entry which is preliminary data.</text>
</comment>
<reference evidence="2" key="1">
    <citation type="submission" date="2020-10" db="EMBL/GenBank/DDBJ databases">
        <authorList>
            <person name="Gilroy R."/>
        </authorList>
    </citation>
    <scope>NUCLEOTIDE SEQUENCE</scope>
    <source>
        <strain evidence="2">ChiW3-316</strain>
    </source>
</reference>
<dbReference type="Proteomes" id="UP000824107">
    <property type="component" value="Unassembled WGS sequence"/>
</dbReference>
<evidence type="ECO:0000313" key="2">
    <source>
        <dbReference type="EMBL" id="HIU52614.1"/>
    </source>
</evidence>
<dbReference type="Gene3D" id="3.90.25.10">
    <property type="entry name" value="UDP-galactose 4-epimerase, domain 1"/>
    <property type="match status" value="1"/>
</dbReference>
<dbReference type="InterPro" id="IPR016040">
    <property type="entry name" value="NAD(P)-bd_dom"/>
</dbReference>
<sequence>MKILVTGANGFIGRNIKSILPQEAEVIGIGHSDNPLPMANYKKIDVLDATAVEELFREYRFDKVIHLAAVTFHDDIVNRKKYSLDTSLRGTENIISAFNRYCSEGTFLYSSTGKVYGGGKTQPIDENTPANPMNTLGKLKRMTEELIEYYANDNPGHKFSILRMFNIYGWQQRPTFVIPYIMQQLKEGNTLTLGNIDDARDYINIRDLTNCISMVLFGDKQQIKQLDIYNVGSGNAYSVRDILEIISRLTGRQLEIKIDSNRLRHDETSIEYADISKIKKTFGWNPQISLEQGIREILLKENLLKEVA</sequence>
<dbReference type="Gene3D" id="3.40.50.720">
    <property type="entry name" value="NAD(P)-binding Rossmann-like Domain"/>
    <property type="match status" value="1"/>
</dbReference>
<dbReference type="AlphaFoldDB" id="A0A9D1M2Y8"/>
<proteinExistence type="predicted"/>